<keyword evidence="3" id="KW-1185">Reference proteome</keyword>
<dbReference type="AlphaFoldDB" id="A0AAN9I1Z7"/>
<protein>
    <submittedName>
        <fullName evidence="2">Uncharacterized protein</fullName>
    </submittedName>
</protein>
<feature type="chain" id="PRO_5042856906" evidence="1">
    <location>
        <begin position="23"/>
        <end position="129"/>
    </location>
</feature>
<keyword evidence="1" id="KW-0732">Signal</keyword>
<proteinExistence type="predicted"/>
<evidence type="ECO:0000313" key="2">
    <source>
        <dbReference type="EMBL" id="KAK7262867.1"/>
    </source>
</evidence>
<accession>A0AAN9I1Z7</accession>
<evidence type="ECO:0000313" key="3">
    <source>
        <dbReference type="Proteomes" id="UP001359559"/>
    </source>
</evidence>
<comment type="caution">
    <text evidence="2">The sequence shown here is derived from an EMBL/GenBank/DDBJ whole genome shotgun (WGS) entry which is preliminary data.</text>
</comment>
<reference evidence="2 3" key="1">
    <citation type="submission" date="2024-01" db="EMBL/GenBank/DDBJ databases">
        <title>The genomes of 5 underutilized Papilionoideae crops provide insights into root nodulation and disease resistance.</title>
        <authorList>
            <person name="Yuan L."/>
        </authorList>
    </citation>
    <scope>NUCLEOTIDE SEQUENCE [LARGE SCALE GENOMIC DNA]</scope>
    <source>
        <strain evidence="2">LY-2023</strain>
        <tissue evidence="2">Leaf</tissue>
    </source>
</reference>
<evidence type="ECO:0000256" key="1">
    <source>
        <dbReference type="SAM" id="SignalP"/>
    </source>
</evidence>
<sequence length="129" mass="13880">MENKKLVLLVVCLALCVGTCMADDMVDEAKEKAGEAKEGAESFASWAYNKVASGFGATEDDKPPTEELPQNVKYQVQDTASDAAEKVKAAGSGRQNSLIAFLCGSFSCSRLLRFCGFNREDWGVDDLGL</sequence>
<feature type="signal peptide" evidence="1">
    <location>
        <begin position="1"/>
        <end position="22"/>
    </location>
</feature>
<dbReference type="EMBL" id="JAYKXN010000008">
    <property type="protein sequence ID" value="KAK7262867.1"/>
    <property type="molecule type" value="Genomic_DNA"/>
</dbReference>
<organism evidence="2 3">
    <name type="scientific">Clitoria ternatea</name>
    <name type="common">Butterfly pea</name>
    <dbReference type="NCBI Taxonomy" id="43366"/>
    <lineage>
        <taxon>Eukaryota</taxon>
        <taxon>Viridiplantae</taxon>
        <taxon>Streptophyta</taxon>
        <taxon>Embryophyta</taxon>
        <taxon>Tracheophyta</taxon>
        <taxon>Spermatophyta</taxon>
        <taxon>Magnoliopsida</taxon>
        <taxon>eudicotyledons</taxon>
        <taxon>Gunneridae</taxon>
        <taxon>Pentapetalae</taxon>
        <taxon>rosids</taxon>
        <taxon>fabids</taxon>
        <taxon>Fabales</taxon>
        <taxon>Fabaceae</taxon>
        <taxon>Papilionoideae</taxon>
        <taxon>50 kb inversion clade</taxon>
        <taxon>NPAAA clade</taxon>
        <taxon>indigoferoid/millettioid clade</taxon>
        <taxon>Phaseoleae</taxon>
        <taxon>Clitoria</taxon>
    </lineage>
</organism>
<gene>
    <name evidence="2" type="ORF">RJT34_30448</name>
</gene>
<dbReference type="Proteomes" id="UP001359559">
    <property type="component" value="Unassembled WGS sequence"/>
</dbReference>
<name>A0AAN9I1Z7_CLITE</name>